<evidence type="ECO:0000313" key="1">
    <source>
        <dbReference type="EMBL" id="BDD11843.1"/>
    </source>
</evidence>
<organism evidence="1 2">
    <name type="scientific">Fulvitalea axinellae</name>
    <dbReference type="NCBI Taxonomy" id="1182444"/>
    <lineage>
        <taxon>Bacteria</taxon>
        <taxon>Pseudomonadati</taxon>
        <taxon>Bacteroidota</taxon>
        <taxon>Cytophagia</taxon>
        <taxon>Cytophagales</taxon>
        <taxon>Persicobacteraceae</taxon>
        <taxon>Fulvitalea</taxon>
    </lineage>
</organism>
<keyword evidence="1" id="KW-0614">Plasmid</keyword>
<accession>A0AAU9D754</accession>
<sequence length="198" mass="23244">MKAFCKNIHATPSVEEIKHLTQQGQLVLEFPREEMNSEIAPKLISELKEQLPVNYMVFKSGVWEHTITITIMPTVSDTTVKRQIEFIKKGIKDYLAISKMLLNDSQTVALKDWELVEEHGDHNRYKNTKTGQILETCSYEMTSFENIDPYFWGVFVKTSTDHTELKELINSEFHDSQRILDYIEKEDELKEQVMMYMK</sequence>
<reference evidence="1 2" key="1">
    <citation type="submission" date="2021-12" db="EMBL/GenBank/DDBJ databases">
        <title>Genome sequencing of bacteria with rrn-lacking chromosome and rrn-plasmid.</title>
        <authorList>
            <person name="Anda M."/>
            <person name="Iwasaki W."/>
        </authorList>
    </citation>
    <scope>NUCLEOTIDE SEQUENCE [LARGE SCALE GENOMIC DNA]</scope>
    <source>
        <strain evidence="1 2">DSM 100852</strain>
        <plasmid evidence="1 2">pFA2</plasmid>
    </source>
</reference>
<protein>
    <submittedName>
        <fullName evidence="1">Uncharacterized protein</fullName>
    </submittedName>
</protein>
<gene>
    <name evidence="1" type="ORF">FUAX_42750</name>
</gene>
<keyword evidence="2" id="KW-1185">Reference proteome</keyword>
<evidence type="ECO:0000313" key="2">
    <source>
        <dbReference type="Proteomes" id="UP001348817"/>
    </source>
</evidence>
<dbReference type="KEGG" id="fax:FUAX_42750"/>
<name>A0AAU9D754_9BACT</name>
<dbReference type="EMBL" id="AP025316">
    <property type="protein sequence ID" value="BDD11843.1"/>
    <property type="molecule type" value="Genomic_DNA"/>
</dbReference>
<geneLocation type="plasmid" evidence="1 2">
    <name>pFA2</name>
</geneLocation>
<proteinExistence type="predicted"/>
<dbReference type="RefSeq" id="WP_338395243.1">
    <property type="nucleotide sequence ID" value="NZ_AP025316.1"/>
</dbReference>
<dbReference type="AlphaFoldDB" id="A0AAU9D754"/>
<dbReference type="Proteomes" id="UP001348817">
    <property type="component" value="Plasmid pFA2"/>
</dbReference>